<gene>
    <name evidence="2" type="ORF">MM415A00629_0018</name>
    <name evidence="1" type="ORF">MM415B00433_0014</name>
</gene>
<reference evidence="2" key="1">
    <citation type="submission" date="2020-03" db="EMBL/GenBank/DDBJ databases">
        <title>The deep terrestrial virosphere.</title>
        <authorList>
            <person name="Holmfeldt K."/>
            <person name="Nilsson E."/>
            <person name="Simone D."/>
            <person name="Lopez-Fernandez M."/>
            <person name="Wu X."/>
            <person name="de Brujin I."/>
            <person name="Lundin D."/>
            <person name="Andersson A."/>
            <person name="Bertilsson S."/>
            <person name="Dopson M."/>
        </authorList>
    </citation>
    <scope>NUCLEOTIDE SEQUENCE</scope>
    <source>
        <strain evidence="2">MM415A00629</strain>
        <strain evidence="1">MM415B00433</strain>
    </source>
</reference>
<protein>
    <recommendedName>
        <fullName evidence="3">DUF2188 domain-containing protein</fullName>
    </recommendedName>
</protein>
<dbReference type="EMBL" id="MT141532">
    <property type="protein sequence ID" value="QJA65106.1"/>
    <property type="molecule type" value="Genomic_DNA"/>
</dbReference>
<dbReference type="InterPro" id="IPR018691">
    <property type="entry name" value="DUF2188"/>
</dbReference>
<dbReference type="EMBL" id="MT142439">
    <property type="protein sequence ID" value="QJA80879.1"/>
    <property type="molecule type" value="Genomic_DNA"/>
</dbReference>
<dbReference type="Pfam" id="PF09954">
    <property type="entry name" value="DUF2188"/>
    <property type="match status" value="1"/>
</dbReference>
<dbReference type="AlphaFoldDB" id="A0A6M3KFY0"/>
<sequence>MKTYHVVYDHGKWNVQKGQTVISKGHTKQSGAIRKAKAVAKKNKGELYIHKRSGSIRIRHTYGKDPFPPRG</sequence>
<evidence type="ECO:0000313" key="1">
    <source>
        <dbReference type="EMBL" id="QJA65106.1"/>
    </source>
</evidence>
<name>A0A6M3KFY0_9ZZZZ</name>
<evidence type="ECO:0008006" key="3">
    <source>
        <dbReference type="Google" id="ProtNLM"/>
    </source>
</evidence>
<organism evidence="2">
    <name type="scientific">viral metagenome</name>
    <dbReference type="NCBI Taxonomy" id="1070528"/>
    <lineage>
        <taxon>unclassified sequences</taxon>
        <taxon>metagenomes</taxon>
        <taxon>organismal metagenomes</taxon>
    </lineage>
</organism>
<accession>A0A6M3KFY0</accession>
<proteinExistence type="predicted"/>
<evidence type="ECO:0000313" key="2">
    <source>
        <dbReference type="EMBL" id="QJA80879.1"/>
    </source>
</evidence>